<protein>
    <submittedName>
        <fullName evidence="1">Uncharacterized protein</fullName>
    </submittedName>
</protein>
<gene>
    <name evidence="1" type="ORF">Y1Q_0013756</name>
</gene>
<dbReference type="AlphaFoldDB" id="A0A151MMC5"/>
<evidence type="ECO:0000313" key="1">
    <source>
        <dbReference type="EMBL" id="KYO25589.1"/>
    </source>
</evidence>
<sequence length="69" mass="7908">MFPVSRIRALLCSDRSHLLPGIPFPARRQGILENIPQITLIQLLTWQTVLALPPCSIECNRDFKPVEKR</sequence>
<reference evidence="1 2" key="1">
    <citation type="journal article" date="2012" name="Genome Biol.">
        <title>Sequencing three crocodilian genomes to illuminate the evolution of archosaurs and amniotes.</title>
        <authorList>
            <person name="St John J.A."/>
            <person name="Braun E.L."/>
            <person name="Isberg S.R."/>
            <person name="Miles L.G."/>
            <person name="Chong A.Y."/>
            <person name="Gongora J."/>
            <person name="Dalzell P."/>
            <person name="Moran C."/>
            <person name="Bed'hom B."/>
            <person name="Abzhanov A."/>
            <person name="Burgess S.C."/>
            <person name="Cooksey A.M."/>
            <person name="Castoe T.A."/>
            <person name="Crawford N.G."/>
            <person name="Densmore L.D."/>
            <person name="Drew J.C."/>
            <person name="Edwards S.V."/>
            <person name="Faircloth B.C."/>
            <person name="Fujita M.K."/>
            <person name="Greenwold M.J."/>
            <person name="Hoffmann F.G."/>
            <person name="Howard J.M."/>
            <person name="Iguchi T."/>
            <person name="Janes D.E."/>
            <person name="Khan S.Y."/>
            <person name="Kohno S."/>
            <person name="de Koning A.J."/>
            <person name="Lance S.L."/>
            <person name="McCarthy F.M."/>
            <person name="McCormack J.E."/>
            <person name="Merchant M.E."/>
            <person name="Peterson D.G."/>
            <person name="Pollock D.D."/>
            <person name="Pourmand N."/>
            <person name="Raney B.J."/>
            <person name="Roessler K.A."/>
            <person name="Sanford J.R."/>
            <person name="Sawyer R.H."/>
            <person name="Schmidt C.J."/>
            <person name="Triplett E.W."/>
            <person name="Tuberville T.D."/>
            <person name="Venegas-Anaya M."/>
            <person name="Howard J.T."/>
            <person name="Jarvis E.D."/>
            <person name="Guillette L.J.Jr."/>
            <person name="Glenn T.C."/>
            <person name="Green R.E."/>
            <person name="Ray D.A."/>
        </authorList>
    </citation>
    <scope>NUCLEOTIDE SEQUENCE [LARGE SCALE GENOMIC DNA]</scope>
    <source>
        <strain evidence="1">KSC_2009_1</strain>
    </source>
</reference>
<keyword evidence="2" id="KW-1185">Reference proteome</keyword>
<comment type="caution">
    <text evidence="1">The sequence shown here is derived from an EMBL/GenBank/DDBJ whole genome shotgun (WGS) entry which is preliminary data.</text>
</comment>
<proteinExistence type="predicted"/>
<dbReference type="Proteomes" id="UP000050525">
    <property type="component" value="Unassembled WGS sequence"/>
</dbReference>
<dbReference type="EMBL" id="AKHW03005724">
    <property type="protein sequence ID" value="KYO25589.1"/>
    <property type="molecule type" value="Genomic_DNA"/>
</dbReference>
<name>A0A151MMC5_ALLMI</name>
<organism evidence="1 2">
    <name type="scientific">Alligator mississippiensis</name>
    <name type="common">American alligator</name>
    <dbReference type="NCBI Taxonomy" id="8496"/>
    <lineage>
        <taxon>Eukaryota</taxon>
        <taxon>Metazoa</taxon>
        <taxon>Chordata</taxon>
        <taxon>Craniata</taxon>
        <taxon>Vertebrata</taxon>
        <taxon>Euteleostomi</taxon>
        <taxon>Archelosauria</taxon>
        <taxon>Archosauria</taxon>
        <taxon>Crocodylia</taxon>
        <taxon>Alligatoridae</taxon>
        <taxon>Alligatorinae</taxon>
        <taxon>Alligator</taxon>
    </lineage>
</organism>
<accession>A0A151MMC5</accession>
<evidence type="ECO:0000313" key="2">
    <source>
        <dbReference type="Proteomes" id="UP000050525"/>
    </source>
</evidence>